<keyword evidence="6" id="KW-0548">Nucleotidyltransferase</keyword>
<evidence type="ECO:0000256" key="7">
    <source>
        <dbReference type="ARBA" id="ARBA00022723"/>
    </source>
</evidence>
<sequence length="815" mass="90742">MTKIFLNSTYQNNNSLEFWYINKHLDKNNLKSIICWLVSQYGGQRAGAVLENLKRLGFEQAIQAGVSIGAGDITPPPIRDIFVPATGQRVLGTSRHYHLGQLTGEEKAQQAIDGWFSATELLSSAIISHFNNFDKISPIHIMAFSGARGNITQVRQLIGIRGLMLDPIGKIITSPIRASFREGLTVTEYLISAYGARKGLVDTALRTANAGYLTRRLIDVLQDVVILQIDCGPLGTEGCFITDFKDETGNILVSLKKRLLGRVTAEPLKIGKTTIIRNTEINQTLAKIIAKLYPNGVYVRSPITCGISLGQLSRNGVCQLCYGWDLSLGDLVELGEAVGIIAAQSIGEPGTQLTMRTFHTGGVVSGQALDRLRASGAGRAIFPQSIPGRLVRANGGIIGFILYEKCTLIISCPNGVRTNYEFPRGVVLLIRHGQWIHPMQELAQTIDEIQLNRIGWQKRPYRISSQFSGLLYSRNQNNKTKNLWILSYSRFNQKTYKTTFGLNYKGDWFGNQSKTGLSLEFQHKNFGLISGLDTFQINQKHIKLRLEPGKIVENSIRSGKNLKKRFNNDGRIRSWSRQKITIQKIGSLLTPQSKKVSTYYGIRIEPGFYLGELTFYTPVAGDIVQALPKIEAFFEARSYQSFHRGLTQGFYTLIKLGFSQYFSAMSALRSTQQYIRNAVQLLYLEQGIYINDRHIELVVSQIGLIMLTDEGKKLSELDYNQPLTLITVCEALFISSIIKTNPIYEPVIIGITKAALIKNGFLGPASFQETVKVLTKAAIEGQEDRITGLKESIILGQPVSIGTIWCNESNYLTLS</sequence>
<name>A0A4D6C3Q3_9CHLO</name>
<evidence type="ECO:0000256" key="9">
    <source>
        <dbReference type="ARBA" id="ARBA00048552"/>
    </source>
</evidence>
<dbReference type="PANTHER" id="PTHR19376">
    <property type="entry name" value="DNA-DIRECTED RNA POLYMERASE"/>
    <property type="match status" value="1"/>
</dbReference>
<evidence type="ECO:0000256" key="8">
    <source>
        <dbReference type="ARBA" id="ARBA00023163"/>
    </source>
</evidence>
<dbReference type="EC" id="2.7.7.6" evidence="2"/>
<evidence type="ECO:0000259" key="10">
    <source>
        <dbReference type="Pfam" id="PF04998"/>
    </source>
</evidence>
<dbReference type="PANTHER" id="PTHR19376:SF54">
    <property type="entry name" value="DNA-DIRECTED RNA POLYMERASE SUBUNIT BETA"/>
    <property type="match status" value="1"/>
</dbReference>
<keyword evidence="4 12" id="KW-0934">Plastid</keyword>
<dbReference type="RefSeq" id="YP_009646547.1">
    <property type="nucleotide sequence ID" value="NC_042489.1"/>
</dbReference>
<evidence type="ECO:0000256" key="1">
    <source>
        <dbReference type="ARBA" id="ARBA00004026"/>
    </source>
</evidence>
<dbReference type="EMBL" id="MK085995">
    <property type="protein sequence ID" value="QBX98284.1"/>
    <property type="molecule type" value="Genomic_DNA"/>
</dbReference>
<keyword evidence="8" id="KW-0804">Transcription</keyword>
<dbReference type="Gene3D" id="1.10.150.390">
    <property type="match status" value="1"/>
</dbReference>
<dbReference type="GeneID" id="40351351"/>
<dbReference type="SUPFAM" id="SSF64484">
    <property type="entry name" value="beta and beta-prime subunits of DNA dependent RNA-polymerase"/>
    <property type="match status" value="1"/>
</dbReference>
<feature type="domain" description="RNA polymerase Rpb1" evidence="11">
    <location>
        <begin position="105"/>
        <end position="178"/>
    </location>
</feature>
<dbReference type="InterPro" id="IPR007083">
    <property type="entry name" value="RNA_pol_Rpb1_4"/>
</dbReference>
<dbReference type="InterPro" id="IPR045867">
    <property type="entry name" value="DNA-dir_RpoC_beta_prime"/>
</dbReference>
<comment type="function">
    <text evidence="1">DNA-dependent RNA polymerase catalyzes the transcription of DNA into RNA using the four ribonucleoside triphosphates as substrates.</text>
</comment>
<dbReference type="Gene3D" id="1.10.1790.20">
    <property type="match status" value="1"/>
</dbReference>
<dbReference type="Gene3D" id="1.10.274.100">
    <property type="entry name" value="RNA polymerase Rpb1, domain 3"/>
    <property type="match status" value="1"/>
</dbReference>
<keyword evidence="7" id="KW-0479">Metal-binding</keyword>
<keyword evidence="5" id="KW-0808">Transferase</keyword>
<dbReference type="AlphaFoldDB" id="A0A4D6C3Q3"/>
<dbReference type="InterPro" id="IPR042102">
    <property type="entry name" value="RNA_pol_Rpb1_3_sf"/>
</dbReference>
<evidence type="ECO:0000256" key="5">
    <source>
        <dbReference type="ARBA" id="ARBA00022679"/>
    </source>
</evidence>
<evidence type="ECO:0000256" key="2">
    <source>
        <dbReference type="ARBA" id="ARBA00012418"/>
    </source>
</evidence>
<evidence type="ECO:0000256" key="4">
    <source>
        <dbReference type="ARBA" id="ARBA00022640"/>
    </source>
</evidence>
<reference evidence="12" key="1">
    <citation type="journal article" date="2019" name="Genome Biol. Evol.">
        <title>Tracing the Evolution of the Plastome and Mitogenome in the Chloropicophyceae Uncovered Convergent tRNA Gene Losses and a Variant Plastid Genetic Code.</title>
        <authorList>
            <person name="Turmel M."/>
            <person name="Dos Santos A.L."/>
            <person name="Otis C."/>
            <person name="Sergerie R."/>
            <person name="Lemieux C."/>
        </authorList>
    </citation>
    <scope>NUCLEOTIDE SEQUENCE</scope>
</reference>
<dbReference type="GO" id="GO:0003899">
    <property type="term" value="F:DNA-directed RNA polymerase activity"/>
    <property type="evidence" value="ECO:0007669"/>
    <property type="project" value="UniProtKB-EC"/>
</dbReference>
<dbReference type="GO" id="GO:0000428">
    <property type="term" value="C:DNA-directed RNA polymerase complex"/>
    <property type="evidence" value="ECO:0007669"/>
    <property type="project" value="UniProtKB-KW"/>
</dbReference>
<keyword evidence="12" id="KW-0150">Chloroplast</keyword>
<evidence type="ECO:0000256" key="6">
    <source>
        <dbReference type="ARBA" id="ARBA00022695"/>
    </source>
</evidence>
<gene>
    <name evidence="12" type="primary">rpoC2</name>
</gene>
<evidence type="ECO:0000259" key="11">
    <source>
        <dbReference type="Pfam" id="PF05000"/>
    </source>
</evidence>
<dbReference type="GO" id="GO:0006351">
    <property type="term" value="P:DNA-templated transcription"/>
    <property type="evidence" value="ECO:0007669"/>
    <property type="project" value="InterPro"/>
</dbReference>
<accession>A0A4D6C3Q3</accession>
<comment type="catalytic activity">
    <reaction evidence="9">
        <text>RNA(n) + a ribonucleoside 5'-triphosphate = RNA(n+1) + diphosphate</text>
        <dbReference type="Rhea" id="RHEA:21248"/>
        <dbReference type="Rhea" id="RHEA-COMP:14527"/>
        <dbReference type="Rhea" id="RHEA-COMP:17342"/>
        <dbReference type="ChEBI" id="CHEBI:33019"/>
        <dbReference type="ChEBI" id="CHEBI:61557"/>
        <dbReference type="ChEBI" id="CHEBI:140395"/>
        <dbReference type="EC" id="2.7.7.6"/>
    </reaction>
</comment>
<evidence type="ECO:0000313" key="12">
    <source>
        <dbReference type="EMBL" id="QBX98284.1"/>
    </source>
</evidence>
<feature type="domain" description="RNA polymerase Rpb1" evidence="10">
    <location>
        <begin position="183"/>
        <end position="369"/>
    </location>
</feature>
<dbReference type="InterPro" id="IPR038120">
    <property type="entry name" value="Rpb1_funnel_sf"/>
</dbReference>
<geneLocation type="chloroplast" evidence="12"/>
<keyword evidence="3" id="KW-0240">DNA-directed RNA polymerase</keyword>
<dbReference type="Pfam" id="PF04998">
    <property type="entry name" value="RNA_pol_Rpb1_5"/>
    <property type="match status" value="1"/>
</dbReference>
<dbReference type="GO" id="GO:0046872">
    <property type="term" value="F:metal ion binding"/>
    <property type="evidence" value="ECO:0007669"/>
    <property type="project" value="UniProtKB-KW"/>
</dbReference>
<organism evidence="12">
    <name type="scientific">Chloroparvula pacifica</name>
    <dbReference type="NCBI Taxonomy" id="1883388"/>
    <lineage>
        <taxon>Eukaryota</taxon>
        <taxon>Viridiplantae</taxon>
        <taxon>Chlorophyta</taxon>
        <taxon>Chloropicophyceae</taxon>
        <taxon>Chloropicales</taxon>
        <taxon>Chloropicaceae</taxon>
        <taxon>Chloroparvula</taxon>
    </lineage>
</organism>
<dbReference type="Pfam" id="PF05000">
    <property type="entry name" value="RNA_pol_Rpb1_4"/>
    <property type="match status" value="1"/>
</dbReference>
<dbReference type="Gene3D" id="1.10.132.30">
    <property type="match status" value="1"/>
</dbReference>
<dbReference type="GO" id="GO:0003677">
    <property type="term" value="F:DNA binding"/>
    <property type="evidence" value="ECO:0007669"/>
    <property type="project" value="InterPro"/>
</dbReference>
<protein>
    <recommendedName>
        <fullName evidence="2">DNA-directed RNA polymerase</fullName>
        <ecNumber evidence="2">2.7.7.6</ecNumber>
    </recommendedName>
</protein>
<proteinExistence type="predicted"/>
<dbReference type="InterPro" id="IPR007081">
    <property type="entry name" value="RNA_pol_Rpb1_5"/>
</dbReference>
<evidence type="ECO:0000256" key="3">
    <source>
        <dbReference type="ARBA" id="ARBA00022478"/>
    </source>
</evidence>